<dbReference type="AlphaFoldDB" id="A0A7R9IFR9"/>
<dbReference type="EMBL" id="OE001699">
    <property type="protein sequence ID" value="CAD7457432.1"/>
    <property type="molecule type" value="Genomic_DNA"/>
</dbReference>
<gene>
    <name evidence="3" type="ORF">TTEB3V08_LOCUS5425</name>
</gene>
<evidence type="ECO:0000256" key="1">
    <source>
        <dbReference type="SAM" id="MobiDB-lite"/>
    </source>
</evidence>
<organism evidence="3">
    <name type="scientific">Timema tahoe</name>
    <dbReference type="NCBI Taxonomy" id="61484"/>
    <lineage>
        <taxon>Eukaryota</taxon>
        <taxon>Metazoa</taxon>
        <taxon>Ecdysozoa</taxon>
        <taxon>Arthropoda</taxon>
        <taxon>Hexapoda</taxon>
        <taxon>Insecta</taxon>
        <taxon>Pterygota</taxon>
        <taxon>Neoptera</taxon>
        <taxon>Polyneoptera</taxon>
        <taxon>Phasmatodea</taxon>
        <taxon>Timematodea</taxon>
        <taxon>Timematoidea</taxon>
        <taxon>Timematidae</taxon>
        <taxon>Timema</taxon>
    </lineage>
</organism>
<dbReference type="Gene3D" id="1.10.150.310">
    <property type="entry name" value="Tex RuvX-like domain-like"/>
    <property type="match status" value="1"/>
</dbReference>
<evidence type="ECO:0000259" key="2">
    <source>
        <dbReference type="Pfam" id="PF17674"/>
    </source>
</evidence>
<proteinExistence type="predicted"/>
<dbReference type="InterPro" id="IPR010994">
    <property type="entry name" value="RuvA_2-like"/>
</dbReference>
<feature type="domain" description="HHH" evidence="2">
    <location>
        <begin position="212"/>
        <end position="232"/>
    </location>
</feature>
<dbReference type="SUPFAM" id="SSF47781">
    <property type="entry name" value="RuvA domain 2-like"/>
    <property type="match status" value="1"/>
</dbReference>
<name>A0A7R9IFR9_9NEOP</name>
<dbReference type="PANTHER" id="PTHR10724">
    <property type="entry name" value="30S RIBOSOMAL PROTEIN S1"/>
    <property type="match status" value="1"/>
</dbReference>
<evidence type="ECO:0000313" key="3">
    <source>
        <dbReference type="EMBL" id="CAD7457432.1"/>
    </source>
</evidence>
<accession>A0A7R9IFR9</accession>
<dbReference type="GO" id="GO:0003735">
    <property type="term" value="F:structural constituent of ribosome"/>
    <property type="evidence" value="ECO:0007669"/>
    <property type="project" value="TreeGrafter"/>
</dbReference>
<dbReference type="InterPro" id="IPR050437">
    <property type="entry name" value="Ribos_protein_bS1-like"/>
</dbReference>
<feature type="region of interest" description="Disordered" evidence="1">
    <location>
        <begin position="77"/>
        <end position="101"/>
    </location>
</feature>
<sequence>MALVPSEALVGGLSRVEETLNNRPPRLTSASHAHINTPSFRDGWVTASAHMVDHSHHQAGYRYAKFGDLLLSISEQKNDGRERGEGRIREKQGKSLRTQSPHLESPVLIATDTSTLHQHVYRCEPQRYPQLSVQRRLSIGEERNVAGLNASRATNLIEWRSTNGPFKNRQQILKVKGIGKKSFEQCAGFVRIQFPQDSINYNKTKGAKEEENPLDRTWIHPETYSIAKRTSNGVATPGFLTTGLDYEKRQHEKQFVKITLRTLSQD</sequence>
<dbReference type="Pfam" id="PF12836">
    <property type="entry name" value="HHH_3"/>
    <property type="match status" value="1"/>
</dbReference>
<dbReference type="GO" id="GO:0006412">
    <property type="term" value="P:translation"/>
    <property type="evidence" value="ECO:0007669"/>
    <property type="project" value="TreeGrafter"/>
</dbReference>
<dbReference type="GO" id="GO:0003729">
    <property type="term" value="F:mRNA binding"/>
    <property type="evidence" value="ECO:0007669"/>
    <property type="project" value="TreeGrafter"/>
</dbReference>
<dbReference type="InterPro" id="IPR041692">
    <property type="entry name" value="HHH_9"/>
</dbReference>
<feature type="compositionally biased region" description="Basic and acidic residues" evidence="1">
    <location>
        <begin position="77"/>
        <end position="93"/>
    </location>
</feature>
<dbReference type="Pfam" id="PF17674">
    <property type="entry name" value="HHH_9"/>
    <property type="match status" value="1"/>
</dbReference>
<reference evidence="3" key="1">
    <citation type="submission" date="2020-11" db="EMBL/GenBank/DDBJ databases">
        <authorList>
            <person name="Tran Van P."/>
        </authorList>
    </citation>
    <scope>NUCLEOTIDE SEQUENCE</scope>
</reference>
<dbReference type="PANTHER" id="PTHR10724:SF10">
    <property type="entry name" value="S1 RNA-BINDING DOMAIN-CONTAINING PROTEIN 1"/>
    <property type="match status" value="1"/>
</dbReference>
<protein>
    <recommendedName>
        <fullName evidence="2">HHH domain-containing protein</fullName>
    </recommendedName>
</protein>